<organism evidence="1 2">
    <name type="scientific">Stylosanthes scabra</name>
    <dbReference type="NCBI Taxonomy" id="79078"/>
    <lineage>
        <taxon>Eukaryota</taxon>
        <taxon>Viridiplantae</taxon>
        <taxon>Streptophyta</taxon>
        <taxon>Embryophyta</taxon>
        <taxon>Tracheophyta</taxon>
        <taxon>Spermatophyta</taxon>
        <taxon>Magnoliopsida</taxon>
        <taxon>eudicotyledons</taxon>
        <taxon>Gunneridae</taxon>
        <taxon>Pentapetalae</taxon>
        <taxon>rosids</taxon>
        <taxon>fabids</taxon>
        <taxon>Fabales</taxon>
        <taxon>Fabaceae</taxon>
        <taxon>Papilionoideae</taxon>
        <taxon>50 kb inversion clade</taxon>
        <taxon>dalbergioids sensu lato</taxon>
        <taxon>Dalbergieae</taxon>
        <taxon>Pterocarpus clade</taxon>
        <taxon>Stylosanthes</taxon>
    </lineage>
</organism>
<protein>
    <submittedName>
        <fullName evidence="1">Uncharacterized protein</fullName>
    </submittedName>
</protein>
<sequence>MDWASIDQVLGFIELGSQLDRSVQLSHVDRGLIPATSTIRLTVPEKEPKDEYEALKSPLALNDNPVPPVDAVCCIFALLSVMGSSPCFGRSTWGTFLLHVLVIGTWPLWTGSTTFDRSEPYRGLSLSNRRVREVNRRMSSWLALGPGMHHTYLRI</sequence>
<comment type="caution">
    <text evidence="1">The sequence shown here is derived from an EMBL/GenBank/DDBJ whole genome shotgun (WGS) entry which is preliminary data.</text>
</comment>
<accession>A0ABU6RWI7</accession>
<evidence type="ECO:0000313" key="2">
    <source>
        <dbReference type="Proteomes" id="UP001341840"/>
    </source>
</evidence>
<name>A0ABU6RWI7_9FABA</name>
<dbReference type="Proteomes" id="UP001341840">
    <property type="component" value="Unassembled WGS sequence"/>
</dbReference>
<keyword evidence="2" id="KW-1185">Reference proteome</keyword>
<reference evidence="1 2" key="1">
    <citation type="journal article" date="2023" name="Plants (Basel)">
        <title>Bridging the Gap: Combining Genomics and Transcriptomics Approaches to Understand Stylosanthes scabra, an Orphan Legume from the Brazilian Caatinga.</title>
        <authorList>
            <person name="Ferreira-Neto J.R.C."/>
            <person name="da Silva M.D."/>
            <person name="Binneck E."/>
            <person name="de Melo N.F."/>
            <person name="da Silva R.H."/>
            <person name="de Melo A.L.T.M."/>
            <person name="Pandolfi V."/>
            <person name="Bustamante F.O."/>
            <person name="Brasileiro-Vidal A.C."/>
            <person name="Benko-Iseppon A.M."/>
        </authorList>
    </citation>
    <scope>NUCLEOTIDE SEQUENCE [LARGE SCALE GENOMIC DNA]</scope>
    <source>
        <tissue evidence="1">Leaves</tissue>
    </source>
</reference>
<proteinExistence type="predicted"/>
<gene>
    <name evidence="1" type="ORF">PIB30_093456</name>
</gene>
<evidence type="ECO:0000313" key="1">
    <source>
        <dbReference type="EMBL" id="MED6128003.1"/>
    </source>
</evidence>
<dbReference type="EMBL" id="JASCZI010032203">
    <property type="protein sequence ID" value="MED6128003.1"/>
    <property type="molecule type" value="Genomic_DNA"/>
</dbReference>